<sequence length="68" mass="7178">MTPAARIISKLGGTRKAAAILGSPPTTVQSWKDAGFIPARRQGDVVQKAREAGVVIKPEDFFVLADAT</sequence>
<dbReference type="NCBIfam" id="NF046037">
    <property type="entry name" value="carphisopro"/>
    <property type="match status" value="1"/>
</dbReference>
<evidence type="ECO:0000313" key="2">
    <source>
        <dbReference type="Proteomes" id="UP000677537"/>
    </source>
</evidence>
<protein>
    <submittedName>
        <fullName evidence="1">Uncharacterized protein</fullName>
    </submittedName>
</protein>
<dbReference type="Gene3D" id="1.10.260.40">
    <property type="entry name" value="lambda repressor-like DNA-binding domains"/>
    <property type="match status" value="1"/>
</dbReference>
<proteinExistence type="predicted"/>
<dbReference type="AlphaFoldDB" id="A0A940MWP5"/>
<organism evidence="1 2">
    <name type="scientific">Roseomonas indoligenes</name>
    <dbReference type="NCBI Taxonomy" id="2820811"/>
    <lineage>
        <taxon>Bacteria</taxon>
        <taxon>Pseudomonadati</taxon>
        <taxon>Pseudomonadota</taxon>
        <taxon>Alphaproteobacteria</taxon>
        <taxon>Acetobacterales</taxon>
        <taxon>Roseomonadaceae</taxon>
        <taxon>Roseomonas</taxon>
    </lineage>
</organism>
<keyword evidence="2" id="KW-1185">Reference proteome</keyword>
<dbReference type="EMBL" id="JAGIZA010000003">
    <property type="protein sequence ID" value="MBP0492204.1"/>
    <property type="molecule type" value="Genomic_DNA"/>
</dbReference>
<accession>A0A940MWP5</accession>
<reference evidence="1" key="1">
    <citation type="submission" date="2021-03" db="EMBL/GenBank/DDBJ databases">
        <authorList>
            <person name="So Y."/>
        </authorList>
    </citation>
    <scope>NUCLEOTIDE SEQUENCE</scope>
    <source>
        <strain evidence="1">SG15</strain>
    </source>
</reference>
<evidence type="ECO:0000313" key="1">
    <source>
        <dbReference type="EMBL" id="MBP0492204.1"/>
    </source>
</evidence>
<comment type="caution">
    <text evidence="1">The sequence shown here is derived from an EMBL/GenBank/DDBJ whole genome shotgun (WGS) entry which is preliminary data.</text>
</comment>
<name>A0A940MWP5_9PROT</name>
<dbReference type="RefSeq" id="WP_209371584.1">
    <property type="nucleotide sequence ID" value="NZ_JAGIZA010000003.1"/>
</dbReference>
<gene>
    <name evidence="1" type="ORF">J5Y10_05360</name>
</gene>
<dbReference type="InterPro" id="IPR059216">
    <property type="entry name" value="LeuA_carph_isopro_dom"/>
</dbReference>
<dbReference type="InterPro" id="IPR010982">
    <property type="entry name" value="Lambda_DNA-bd_dom_sf"/>
</dbReference>
<dbReference type="GO" id="GO:0003677">
    <property type="term" value="F:DNA binding"/>
    <property type="evidence" value="ECO:0007669"/>
    <property type="project" value="InterPro"/>
</dbReference>
<dbReference type="Proteomes" id="UP000677537">
    <property type="component" value="Unassembled WGS sequence"/>
</dbReference>